<comment type="caution">
    <text evidence="1">The sequence shown here is derived from an EMBL/GenBank/DDBJ whole genome shotgun (WGS) entry which is preliminary data.</text>
</comment>
<proteinExistence type="predicted"/>
<evidence type="ECO:0000313" key="2">
    <source>
        <dbReference type="Proteomes" id="UP000827872"/>
    </source>
</evidence>
<evidence type="ECO:0000313" key="1">
    <source>
        <dbReference type="EMBL" id="KAH8011446.1"/>
    </source>
</evidence>
<dbReference type="EMBL" id="CM037624">
    <property type="protein sequence ID" value="KAH8011446.1"/>
    <property type="molecule type" value="Genomic_DNA"/>
</dbReference>
<keyword evidence="2" id="KW-1185">Reference proteome</keyword>
<name>A0ACB8FXI5_9SAUR</name>
<organism evidence="1 2">
    <name type="scientific">Sphaerodactylus townsendi</name>
    <dbReference type="NCBI Taxonomy" id="933632"/>
    <lineage>
        <taxon>Eukaryota</taxon>
        <taxon>Metazoa</taxon>
        <taxon>Chordata</taxon>
        <taxon>Craniata</taxon>
        <taxon>Vertebrata</taxon>
        <taxon>Euteleostomi</taxon>
        <taxon>Lepidosauria</taxon>
        <taxon>Squamata</taxon>
        <taxon>Bifurcata</taxon>
        <taxon>Gekkota</taxon>
        <taxon>Sphaerodactylidae</taxon>
        <taxon>Sphaerodactylus</taxon>
    </lineage>
</organism>
<sequence>MALWAWVVLQNGGVMWPGPRLQARSLSLHEYLSMRLLKEAGISVPDGILAKTPEEAYKAAKKIGSQDLIVKAQILAGDRRKGVFEGGFKGGVKVVFSAEEAREVSSRMIGKKLFTQQTGKKGRICSQVLVCKRIYPRRECYFAILMEPSFQGPVLIGSSQGGVSIEEVAAEDPDAIIKEPVDIMEGLRSEQALQFAEKIGFPTHLVREAADHMIKLYNFFIEHDATMVEINPLAEDSMGSVVCLDAKMTFDGNAAYRQEEIFRLQDWAQEDERDRNAAKADLSYVGLEGRIGCLVNGAGLAMATMDIIPLQF</sequence>
<reference evidence="1" key="1">
    <citation type="submission" date="2021-08" db="EMBL/GenBank/DDBJ databases">
        <title>The first chromosome-level gecko genome reveals the dynamic sex chromosomes of Neotropical dwarf geckos (Sphaerodactylidae: Sphaerodactylus).</title>
        <authorList>
            <person name="Pinto B.J."/>
            <person name="Keating S.E."/>
            <person name="Gamble T."/>
        </authorList>
    </citation>
    <scope>NUCLEOTIDE SEQUENCE</scope>
    <source>
        <strain evidence="1">TG3544</strain>
    </source>
</reference>
<gene>
    <name evidence="1" type="primary">SUCLA2_1</name>
    <name evidence="1" type="ORF">K3G42_022655</name>
</gene>
<dbReference type="Proteomes" id="UP000827872">
    <property type="component" value="Linkage Group LG11"/>
</dbReference>
<accession>A0ACB8FXI5</accession>
<protein>
    <submittedName>
        <fullName evidence="1">Beta' subunit</fullName>
    </submittedName>
</protein>